<dbReference type="GO" id="GO:0005829">
    <property type="term" value="C:cytosol"/>
    <property type="evidence" value="ECO:0007669"/>
    <property type="project" value="TreeGrafter"/>
</dbReference>
<dbReference type="PROSITE" id="PS51783">
    <property type="entry name" value="PH_BEACH"/>
    <property type="match status" value="1"/>
</dbReference>
<evidence type="ECO:0000259" key="2">
    <source>
        <dbReference type="PROSITE" id="PS50197"/>
    </source>
</evidence>
<dbReference type="InterPro" id="IPR050865">
    <property type="entry name" value="BEACH_Domain"/>
</dbReference>
<dbReference type="PANTHER" id="PTHR13743">
    <property type="entry name" value="BEIGE/BEACH-RELATED"/>
    <property type="match status" value="1"/>
</dbReference>
<dbReference type="GO" id="GO:0016020">
    <property type="term" value="C:membrane"/>
    <property type="evidence" value="ECO:0007669"/>
    <property type="project" value="TreeGrafter"/>
</dbReference>
<reference evidence="5" key="1">
    <citation type="submission" date="2025-08" db="UniProtKB">
        <authorList>
            <consortium name="RefSeq"/>
        </authorList>
    </citation>
    <scope>IDENTIFICATION</scope>
    <source>
        <strain evidence="5">Wakin</strain>
        <tissue evidence="5">Muscle</tissue>
    </source>
</reference>
<evidence type="ECO:0000256" key="1">
    <source>
        <dbReference type="ARBA" id="ARBA00022574"/>
    </source>
</evidence>
<sequence length="404" mass="46479">MFSEIRAVFTRRFLLQNTALEIFMANRTSVMFNFPDQPTVKKVVYSLPCVGVGTSYGLPQARRISLASPRQLFKSSNMTQRWQRREISNFEYLMFLNTIAGRTYNDLNQYPVFPWVLTNYESEELDLTVPSNFRDLSKPIGALNPKRAVFYADRYESWDEETPPCHYTTHYSTAASTLHWLVRIEPFTTFFLNANGNKFDHPNRTFSGIARSWRHCQRDTADVKVQHYYLQLSGMRQSCPVTALQEGVIRANGVKLKSLSVIDLSAHYEAVEELLAHEQSSLEDVDHDASCPDCSRLRVDPEFYYLPEMFVNNNGYCLGDRDDGVPVCDVELPAWAKKPEDFVRINRMALESEFVSCQLHQWIDLIFGYKQRGPEAARALNVFHHLTYEGSVNLDSLASDPRCA</sequence>
<dbReference type="SUPFAM" id="SSF50729">
    <property type="entry name" value="PH domain-like"/>
    <property type="match status" value="1"/>
</dbReference>
<organism evidence="4 5">
    <name type="scientific">Carassius auratus</name>
    <name type="common">Goldfish</name>
    <dbReference type="NCBI Taxonomy" id="7957"/>
    <lineage>
        <taxon>Eukaryota</taxon>
        <taxon>Metazoa</taxon>
        <taxon>Chordata</taxon>
        <taxon>Craniata</taxon>
        <taxon>Vertebrata</taxon>
        <taxon>Euteleostomi</taxon>
        <taxon>Actinopterygii</taxon>
        <taxon>Neopterygii</taxon>
        <taxon>Teleostei</taxon>
        <taxon>Ostariophysi</taxon>
        <taxon>Cypriniformes</taxon>
        <taxon>Cyprinidae</taxon>
        <taxon>Cyprininae</taxon>
        <taxon>Carassius</taxon>
    </lineage>
</organism>
<dbReference type="InterPro" id="IPR036372">
    <property type="entry name" value="BEACH_dom_sf"/>
</dbReference>
<evidence type="ECO:0000313" key="5">
    <source>
        <dbReference type="RefSeq" id="XP_026101553.1"/>
    </source>
</evidence>
<dbReference type="GO" id="GO:0008104">
    <property type="term" value="P:intracellular protein localization"/>
    <property type="evidence" value="ECO:0007669"/>
    <property type="project" value="TreeGrafter"/>
</dbReference>
<keyword evidence="4" id="KW-1185">Reference proteome</keyword>
<dbReference type="Pfam" id="PF02138">
    <property type="entry name" value="Beach"/>
    <property type="match status" value="2"/>
</dbReference>
<dbReference type="KEGG" id="caua:113072793"/>
<dbReference type="PROSITE" id="PS50197">
    <property type="entry name" value="BEACH"/>
    <property type="match status" value="1"/>
</dbReference>
<dbReference type="CDD" id="cd06071">
    <property type="entry name" value="Beach"/>
    <property type="match status" value="1"/>
</dbReference>
<keyword evidence="1" id="KW-0853">WD repeat</keyword>
<dbReference type="InterPro" id="IPR011993">
    <property type="entry name" value="PH-like_dom_sf"/>
</dbReference>
<dbReference type="AlphaFoldDB" id="A0A6P6MYX9"/>
<gene>
    <name evidence="5" type="primary">LOC113072793</name>
</gene>
<dbReference type="SMART" id="SM01026">
    <property type="entry name" value="Beach"/>
    <property type="match status" value="1"/>
</dbReference>
<dbReference type="GO" id="GO:0019901">
    <property type="term" value="F:protein kinase binding"/>
    <property type="evidence" value="ECO:0007669"/>
    <property type="project" value="TreeGrafter"/>
</dbReference>
<proteinExistence type="predicted"/>
<dbReference type="GeneID" id="113072793"/>
<dbReference type="Gene3D" id="1.10.1540.10">
    <property type="entry name" value="BEACH domain"/>
    <property type="match status" value="2"/>
</dbReference>
<dbReference type="RefSeq" id="XP_026101553.1">
    <property type="nucleotide sequence ID" value="XM_026245768.1"/>
</dbReference>
<dbReference type="Gene3D" id="2.30.29.30">
    <property type="entry name" value="Pleckstrin-homology domain (PH domain)/Phosphotyrosine-binding domain (PTB)"/>
    <property type="match status" value="1"/>
</dbReference>
<feature type="non-terminal residue" evidence="5">
    <location>
        <position position="404"/>
    </location>
</feature>
<dbReference type="Pfam" id="PF14844">
    <property type="entry name" value="PH_BEACH"/>
    <property type="match status" value="1"/>
</dbReference>
<dbReference type="InterPro" id="IPR023362">
    <property type="entry name" value="PH-BEACH_dom"/>
</dbReference>
<dbReference type="OrthoDB" id="26681at2759"/>
<protein>
    <submittedName>
        <fullName evidence="5">Neurobeachin-like</fullName>
    </submittedName>
</protein>
<evidence type="ECO:0000313" key="4">
    <source>
        <dbReference type="Proteomes" id="UP000515129"/>
    </source>
</evidence>
<dbReference type="SUPFAM" id="SSF81837">
    <property type="entry name" value="BEACH domain"/>
    <property type="match status" value="2"/>
</dbReference>
<feature type="domain" description="BEACH" evidence="2">
    <location>
        <begin position="67"/>
        <end position="404"/>
    </location>
</feature>
<accession>A0A6P6MYX9</accession>
<dbReference type="InterPro" id="IPR000409">
    <property type="entry name" value="BEACH_dom"/>
</dbReference>
<evidence type="ECO:0000259" key="3">
    <source>
        <dbReference type="PROSITE" id="PS51783"/>
    </source>
</evidence>
<feature type="domain" description="BEACH-type PH" evidence="3">
    <location>
        <begin position="1"/>
        <end position="48"/>
    </location>
</feature>
<dbReference type="PANTHER" id="PTHR13743:SF62">
    <property type="entry name" value="NEUROBEACHIN"/>
    <property type="match status" value="1"/>
</dbReference>
<name>A0A6P6MYX9_CARAU</name>
<dbReference type="Proteomes" id="UP000515129">
    <property type="component" value="Unplaced"/>
</dbReference>